<dbReference type="InterPro" id="IPR036188">
    <property type="entry name" value="FAD/NAD-bd_sf"/>
</dbReference>
<evidence type="ECO:0000256" key="1">
    <source>
        <dbReference type="ARBA" id="ARBA00022723"/>
    </source>
</evidence>
<dbReference type="SUPFAM" id="SSF46548">
    <property type="entry name" value="alpha-helical ferredoxin"/>
    <property type="match status" value="2"/>
</dbReference>
<dbReference type="GO" id="GO:0046872">
    <property type="term" value="F:metal ion binding"/>
    <property type="evidence" value="ECO:0007669"/>
    <property type="project" value="UniProtKB-KW"/>
</dbReference>
<dbReference type="Gene3D" id="1.10.1060.10">
    <property type="entry name" value="Alpha-helical ferredoxin"/>
    <property type="match status" value="1"/>
</dbReference>
<dbReference type="PROSITE" id="PS51379">
    <property type="entry name" value="4FE4S_FER_2"/>
    <property type="match status" value="2"/>
</dbReference>
<keyword evidence="6" id="KW-1185">Reference proteome</keyword>
<dbReference type="PANTHER" id="PTHR42783">
    <property type="entry name" value="GLUTAMATE SYNTHASE [NADPH] SMALL CHAIN"/>
    <property type="match status" value="1"/>
</dbReference>
<dbReference type="InterPro" id="IPR017900">
    <property type="entry name" value="4Fe4S_Fe_S_CS"/>
</dbReference>
<evidence type="ECO:0000256" key="3">
    <source>
        <dbReference type="ARBA" id="ARBA00023014"/>
    </source>
</evidence>
<dbReference type="InterPro" id="IPR023753">
    <property type="entry name" value="FAD/NAD-binding_dom"/>
</dbReference>
<dbReference type="PANTHER" id="PTHR42783:SF3">
    <property type="entry name" value="GLUTAMATE SYNTHASE [NADPH] SMALL CHAIN-RELATED"/>
    <property type="match status" value="1"/>
</dbReference>
<dbReference type="Gene3D" id="3.50.50.60">
    <property type="entry name" value="FAD/NAD(P)-binding domain"/>
    <property type="match status" value="2"/>
</dbReference>
<reference evidence="6" key="1">
    <citation type="submission" date="2016-10" db="EMBL/GenBank/DDBJ databases">
        <authorList>
            <person name="Varghese N."/>
            <person name="Submissions S."/>
        </authorList>
    </citation>
    <scope>NUCLEOTIDE SEQUENCE [LARGE SCALE GENOMIC DNA]</scope>
    <source>
        <strain evidence="6">DSM 17038</strain>
    </source>
</reference>
<dbReference type="Proteomes" id="UP000199337">
    <property type="component" value="Unassembled WGS sequence"/>
</dbReference>
<evidence type="ECO:0000313" key="5">
    <source>
        <dbReference type="EMBL" id="SFH02971.1"/>
    </source>
</evidence>
<feature type="domain" description="4Fe-4S ferredoxin-type" evidence="4">
    <location>
        <begin position="465"/>
        <end position="494"/>
    </location>
</feature>
<gene>
    <name evidence="5" type="ORF">SAMN05660649_03565</name>
</gene>
<dbReference type="AlphaFoldDB" id="A0A1I2WTP2"/>
<evidence type="ECO:0000256" key="2">
    <source>
        <dbReference type="ARBA" id="ARBA00023004"/>
    </source>
</evidence>
<dbReference type="Pfam" id="PF07992">
    <property type="entry name" value="Pyr_redox_2"/>
    <property type="match status" value="1"/>
</dbReference>
<dbReference type="SUPFAM" id="SSF51971">
    <property type="entry name" value="Nucleotide-binding domain"/>
    <property type="match status" value="1"/>
</dbReference>
<name>A0A1I2WTP2_9FIRM</name>
<dbReference type="EMBL" id="FOOX01000014">
    <property type="protein sequence ID" value="SFH02971.1"/>
    <property type="molecule type" value="Genomic_DNA"/>
</dbReference>
<protein>
    <submittedName>
        <fullName evidence="5">NADPH-dependent glutamate synthase beta chain</fullName>
    </submittedName>
</protein>
<dbReference type="GO" id="GO:0016491">
    <property type="term" value="F:oxidoreductase activity"/>
    <property type="evidence" value="ECO:0007669"/>
    <property type="project" value="InterPro"/>
</dbReference>
<proteinExistence type="predicted"/>
<keyword evidence="1" id="KW-0479">Metal-binding</keyword>
<feature type="domain" description="4Fe-4S ferredoxin-type" evidence="4">
    <location>
        <begin position="502"/>
        <end position="531"/>
    </location>
</feature>
<dbReference type="Gene3D" id="3.30.70.20">
    <property type="match status" value="1"/>
</dbReference>
<dbReference type="SUPFAM" id="SSF54862">
    <property type="entry name" value="4Fe-4S ferredoxins"/>
    <property type="match status" value="1"/>
</dbReference>
<dbReference type="PROSITE" id="PS00198">
    <property type="entry name" value="4FE4S_FER_1"/>
    <property type="match status" value="1"/>
</dbReference>
<evidence type="ECO:0000313" key="6">
    <source>
        <dbReference type="Proteomes" id="UP000199337"/>
    </source>
</evidence>
<organism evidence="5 6">
    <name type="scientific">Desulfotruncus arcticus DSM 17038</name>
    <dbReference type="NCBI Taxonomy" id="1121424"/>
    <lineage>
        <taxon>Bacteria</taxon>
        <taxon>Bacillati</taxon>
        <taxon>Bacillota</taxon>
        <taxon>Clostridia</taxon>
        <taxon>Eubacteriales</taxon>
        <taxon>Desulfallaceae</taxon>
        <taxon>Desulfotruncus</taxon>
    </lineage>
</organism>
<accession>A0A1I2WTP2</accession>
<sequence>MKNGKSTTASCKAACPAGVDVPRYIRYIRAGKFTEALAVIREKIPFPAVCGYACIHLCETKCARVQYDEPVAIRLLKRAAQEYGQLNEAAIAKARATGKKVAIVGAGPCGLTAAYYLARNGHEVKIFEALPAAGGMMRYGIPEYRLPNDVLDKEISLITRQGVEIVNNTKITGPEELFNKNYDVVLFTVGAWQGTRMSIAGEESTHVLNGISFLKDVNAGNNPAIGKKVVVVGGGNTAVDAARAALRLGSEVTMVYRRTGAEMTASLEEISEALEEGVRIKYLTAPVKITGKSITCIKMTLGPADGSGRPAPVPVAGSEYSIECDNVILAVGQKADARALNLAANDNGTVKVDPHTLAASGQGIFAAGDAVTGPSSIIEAIAQGRQVSSSIDKFLGGSGIIDLPAAKAEQDELPEETPRGTRRVQAKNLPVQQRLSGFSLVELGYDEQAAVAEARRCLACDLREFKTEVNSAICKGCQYCKEVCTLDVFEISDTFNPQGYKPSVAAKTDNCIGCLKCLYVCPDFAISIKSTCPTT</sequence>
<dbReference type="STRING" id="341036.SAMN05660649_03565"/>
<evidence type="ECO:0000259" key="4">
    <source>
        <dbReference type="PROSITE" id="PS51379"/>
    </source>
</evidence>
<dbReference type="InterPro" id="IPR009051">
    <property type="entry name" value="Helical_ferredxn"/>
</dbReference>
<dbReference type="InterPro" id="IPR017896">
    <property type="entry name" value="4Fe4S_Fe-S-bd"/>
</dbReference>
<dbReference type="RefSeq" id="WP_092472825.1">
    <property type="nucleotide sequence ID" value="NZ_FOOX01000014.1"/>
</dbReference>
<dbReference type="PRINTS" id="PR00419">
    <property type="entry name" value="ADXRDTASE"/>
</dbReference>
<dbReference type="OrthoDB" id="9803192at2"/>
<keyword evidence="3" id="KW-0411">Iron-sulfur</keyword>
<dbReference type="Pfam" id="PF12838">
    <property type="entry name" value="Fer4_7"/>
    <property type="match status" value="1"/>
</dbReference>
<dbReference type="InterPro" id="IPR028261">
    <property type="entry name" value="DPD_II"/>
</dbReference>
<dbReference type="GO" id="GO:0051536">
    <property type="term" value="F:iron-sulfur cluster binding"/>
    <property type="evidence" value="ECO:0007669"/>
    <property type="project" value="UniProtKB-KW"/>
</dbReference>
<keyword evidence="2" id="KW-0408">Iron</keyword>
<dbReference type="Pfam" id="PF14691">
    <property type="entry name" value="Fer4_20"/>
    <property type="match status" value="1"/>
</dbReference>